<dbReference type="InterPro" id="IPR013216">
    <property type="entry name" value="Methyltransf_11"/>
</dbReference>
<organism evidence="2 3">
    <name type="scientific">Oikeobacillus pervagus</name>
    <dbReference type="NCBI Taxonomy" id="1325931"/>
    <lineage>
        <taxon>Bacteria</taxon>
        <taxon>Bacillati</taxon>
        <taxon>Bacillota</taxon>
        <taxon>Bacilli</taxon>
        <taxon>Bacillales</taxon>
        <taxon>Bacillaceae</taxon>
        <taxon>Oikeobacillus</taxon>
    </lineage>
</organism>
<dbReference type="PANTHER" id="PTHR43861:SF1">
    <property type="entry name" value="TRANS-ACONITATE 2-METHYLTRANSFERASE"/>
    <property type="match status" value="1"/>
</dbReference>
<evidence type="ECO:0000313" key="3">
    <source>
        <dbReference type="Proteomes" id="UP001237207"/>
    </source>
</evidence>
<dbReference type="GO" id="GO:0008757">
    <property type="term" value="F:S-adenosylmethionine-dependent methyltransferase activity"/>
    <property type="evidence" value="ECO:0007669"/>
    <property type="project" value="InterPro"/>
</dbReference>
<gene>
    <name evidence="2" type="ORF">J2S13_002705</name>
</gene>
<dbReference type="InterPro" id="IPR029063">
    <property type="entry name" value="SAM-dependent_MTases_sf"/>
</dbReference>
<dbReference type="GO" id="GO:0032259">
    <property type="term" value="P:methylation"/>
    <property type="evidence" value="ECO:0007669"/>
    <property type="project" value="UniProtKB-KW"/>
</dbReference>
<dbReference type="CDD" id="cd02440">
    <property type="entry name" value="AdoMet_MTases"/>
    <property type="match status" value="1"/>
</dbReference>
<dbReference type="Proteomes" id="UP001237207">
    <property type="component" value="Unassembled WGS sequence"/>
</dbReference>
<dbReference type="EMBL" id="JAUSUC010000041">
    <property type="protein sequence ID" value="MDQ0216264.1"/>
    <property type="molecule type" value="Genomic_DNA"/>
</dbReference>
<keyword evidence="2" id="KW-0489">Methyltransferase</keyword>
<sequence length="255" mass="29103">MVDADQWNPYLYDQKHAFVSKFGESLVDLLNPIKGESILDLGCGTGDLAFQISGQGVNITGVDQSSNMIEQAKRKYPDLAFHVCDAIQLQFVEKFDAFFSNATLHWIHPPEKALQNIYTSLKHGGRLVAEFGGKGNVQTITKELVLQFEKVGIPFPYESFPWYFPSIGEYTSLMEQVGFRVMFAQHFDRPTPLDGENGIQQWLQMFGGTMFENIQEDIKETIIQNVQQQLKNTPLYQDGHWLADYKRIRVIGIKE</sequence>
<dbReference type="SUPFAM" id="SSF53335">
    <property type="entry name" value="S-adenosyl-L-methionine-dependent methyltransferases"/>
    <property type="match status" value="1"/>
</dbReference>
<dbReference type="Pfam" id="PF08241">
    <property type="entry name" value="Methyltransf_11"/>
    <property type="match status" value="1"/>
</dbReference>
<accession>A0AAJ1T5K5</accession>
<dbReference type="PANTHER" id="PTHR43861">
    <property type="entry name" value="TRANS-ACONITATE 2-METHYLTRANSFERASE-RELATED"/>
    <property type="match status" value="1"/>
</dbReference>
<name>A0AAJ1T5K5_9BACI</name>
<protein>
    <submittedName>
        <fullName evidence="2">Trans-aconitate methyltransferase</fullName>
    </submittedName>
</protein>
<keyword evidence="3" id="KW-1185">Reference proteome</keyword>
<evidence type="ECO:0000259" key="1">
    <source>
        <dbReference type="Pfam" id="PF08241"/>
    </source>
</evidence>
<dbReference type="RefSeq" id="WP_307258265.1">
    <property type="nucleotide sequence ID" value="NZ_JAUSUC010000041.1"/>
</dbReference>
<reference evidence="2" key="1">
    <citation type="submission" date="2023-07" db="EMBL/GenBank/DDBJ databases">
        <title>Genomic Encyclopedia of Type Strains, Phase IV (KMG-IV): sequencing the most valuable type-strain genomes for metagenomic binning, comparative biology and taxonomic classification.</title>
        <authorList>
            <person name="Goeker M."/>
        </authorList>
    </citation>
    <scope>NUCLEOTIDE SEQUENCE</scope>
    <source>
        <strain evidence="2">DSM 23947</strain>
    </source>
</reference>
<comment type="caution">
    <text evidence="2">The sequence shown here is derived from an EMBL/GenBank/DDBJ whole genome shotgun (WGS) entry which is preliminary data.</text>
</comment>
<dbReference type="Gene3D" id="3.40.50.150">
    <property type="entry name" value="Vaccinia Virus protein VP39"/>
    <property type="match status" value="1"/>
</dbReference>
<evidence type="ECO:0000313" key="2">
    <source>
        <dbReference type="EMBL" id="MDQ0216264.1"/>
    </source>
</evidence>
<dbReference type="AlphaFoldDB" id="A0AAJ1T5K5"/>
<proteinExistence type="predicted"/>
<feature type="domain" description="Methyltransferase type 11" evidence="1">
    <location>
        <begin position="39"/>
        <end position="128"/>
    </location>
</feature>
<keyword evidence="2" id="KW-0808">Transferase</keyword>